<dbReference type="PANTHER" id="PTHR43335">
    <property type="entry name" value="ABC TRANSPORTER, ATP-BINDING PROTEIN"/>
    <property type="match status" value="1"/>
</dbReference>
<dbReference type="PANTHER" id="PTHR43335:SF4">
    <property type="entry name" value="ABC TRANSPORTER, ATP-BINDING PROTEIN"/>
    <property type="match status" value="1"/>
</dbReference>
<evidence type="ECO:0000256" key="3">
    <source>
        <dbReference type="ARBA" id="ARBA00022741"/>
    </source>
</evidence>
<sequence length="225" mass="25279">MSSYFEIKNVSKGFGNRKILKDVSLSVERGKTVGLVGANGSGKSVLFKILCGFEKPDQGRVCVRGKQLGTKGRDFPDNVGVFINSPGFIGIYSGFQNLKFLADIQRRIGEEEIKEAMSKVGLDPEDKTKVEHYSLGMKQKLGLAQAMMEGQDIMVLDEPFNALDYKTYEDVKTIIRMLKAEGKTIFLTSHQYKDIEQLCDLVYFLEDGSLIPITEEIAEHYRETE</sequence>
<dbReference type="Pfam" id="PF00005">
    <property type="entry name" value="ABC_tran"/>
    <property type="match status" value="1"/>
</dbReference>
<gene>
    <name evidence="6" type="ORF">DXD79_09370</name>
</gene>
<accession>A0A374PAM5</accession>
<keyword evidence="2" id="KW-0813">Transport</keyword>
<feature type="domain" description="ABC transporter" evidence="5">
    <location>
        <begin position="5"/>
        <end position="221"/>
    </location>
</feature>
<dbReference type="PROSITE" id="PS00211">
    <property type="entry name" value="ABC_TRANSPORTER_1"/>
    <property type="match status" value="1"/>
</dbReference>
<dbReference type="SMART" id="SM00382">
    <property type="entry name" value="AAA"/>
    <property type="match status" value="1"/>
</dbReference>
<dbReference type="CDD" id="cd03230">
    <property type="entry name" value="ABC_DR_subfamily_A"/>
    <property type="match status" value="1"/>
</dbReference>
<keyword evidence="4 6" id="KW-0067">ATP-binding</keyword>
<keyword evidence="3" id="KW-0547">Nucleotide-binding</keyword>
<comment type="similarity">
    <text evidence="1">Belongs to the ABC transporter superfamily.</text>
</comment>
<comment type="caution">
    <text evidence="6">The sequence shown here is derived from an EMBL/GenBank/DDBJ whole genome shotgun (WGS) entry which is preliminary data.</text>
</comment>
<evidence type="ECO:0000259" key="5">
    <source>
        <dbReference type="PROSITE" id="PS50893"/>
    </source>
</evidence>
<organism evidence="6 7">
    <name type="scientific">Hungatella hathewayi</name>
    <dbReference type="NCBI Taxonomy" id="154046"/>
    <lineage>
        <taxon>Bacteria</taxon>
        <taxon>Bacillati</taxon>
        <taxon>Bacillota</taxon>
        <taxon>Clostridia</taxon>
        <taxon>Lachnospirales</taxon>
        <taxon>Lachnospiraceae</taxon>
        <taxon>Hungatella</taxon>
    </lineage>
</organism>
<dbReference type="PROSITE" id="PS50893">
    <property type="entry name" value="ABC_TRANSPORTER_2"/>
    <property type="match status" value="1"/>
</dbReference>
<protein>
    <submittedName>
        <fullName evidence="6">ABC transporter ATP-binding protein</fullName>
    </submittedName>
</protein>
<dbReference type="SUPFAM" id="SSF52540">
    <property type="entry name" value="P-loop containing nucleoside triphosphate hydrolases"/>
    <property type="match status" value="1"/>
</dbReference>
<dbReference type="EMBL" id="QSON01000003">
    <property type="protein sequence ID" value="RGJ06184.1"/>
    <property type="molecule type" value="Genomic_DNA"/>
</dbReference>
<dbReference type="InterPro" id="IPR017871">
    <property type="entry name" value="ABC_transporter-like_CS"/>
</dbReference>
<dbReference type="Proteomes" id="UP000263014">
    <property type="component" value="Unassembled WGS sequence"/>
</dbReference>
<evidence type="ECO:0000256" key="2">
    <source>
        <dbReference type="ARBA" id="ARBA00022448"/>
    </source>
</evidence>
<evidence type="ECO:0000256" key="1">
    <source>
        <dbReference type="ARBA" id="ARBA00005417"/>
    </source>
</evidence>
<evidence type="ECO:0000313" key="6">
    <source>
        <dbReference type="EMBL" id="RGJ06184.1"/>
    </source>
</evidence>
<proteinExistence type="inferred from homology"/>
<dbReference type="AlphaFoldDB" id="A0A374PAM5"/>
<name>A0A374PAM5_9FIRM</name>
<dbReference type="Gene3D" id="3.40.50.300">
    <property type="entry name" value="P-loop containing nucleotide triphosphate hydrolases"/>
    <property type="match status" value="1"/>
</dbReference>
<reference evidence="6 7" key="1">
    <citation type="submission" date="2018-08" db="EMBL/GenBank/DDBJ databases">
        <title>A genome reference for cultivated species of the human gut microbiota.</title>
        <authorList>
            <person name="Zou Y."/>
            <person name="Xue W."/>
            <person name="Luo G."/>
        </authorList>
    </citation>
    <scope>NUCLEOTIDE SEQUENCE [LARGE SCALE GENOMIC DNA]</scope>
    <source>
        <strain evidence="6 7">TM09-12</strain>
    </source>
</reference>
<dbReference type="GO" id="GO:0016887">
    <property type="term" value="F:ATP hydrolysis activity"/>
    <property type="evidence" value="ECO:0007669"/>
    <property type="project" value="InterPro"/>
</dbReference>
<dbReference type="RefSeq" id="WP_117622082.1">
    <property type="nucleotide sequence ID" value="NZ_QSON01000003.1"/>
</dbReference>
<dbReference type="GO" id="GO:0005524">
    <property type="term" value="F:ATP binding"/>
    <property type="evidence" value="ECO:0007669"/>
    <property type="project" value="UniProtKB-KW"/>
</dbReference>
<dbReference type="InterPro" id="IPR003439">
    <property type="entry name" value="ABC_transporter-like_ATP-bd"/>
</dbReference>
<dbReference type="InterPro" id="IPR027417">
    <property type="entry name" value="P-loop_NTPase"/>
</dbReference>
<evidence type="ECO:0000313" key="7">
    <source>
        <dbReference type="Proteomes" id="UP000263014"/>
    </source>
</evidence>
<dbReference type="InterPro" id="IPR003593">
    <property type="entry name" value="AAA+_ATPase"/>
</dbReference>
<evidence type="ECO:0000256" key="4">
    <source>
        <dbReference type="ARBA" id="ARBA00022840"/>
    </source>
</evidence>